<evidence type="ECO:0008006" key="4">
    <source>
        <dbReference type="Google" id="ProtNLM"/>
    </source>
</evidence>
<evidence type="ECO:0000313" key="3">
    <source>
        <dbReference type="Proteomes" id="UP000198847"/>
    </source>
</evidence>
<dbReference type="Pfam" id="PF14209">
    <property type="entry name" value="DUF4321"/>
    <property type="match status" value="1"/>
</dbReference>
<proteinExistence type="predicted"/>
<gene>
    <name evidence="2" type="ORF">SAMN04490178_10134</name>
</gene>
<keyword evidence="1" id="KW-0812">Transmembrane</keyword>
<dbReference type="OrthoDB" id="1683201at2"/>
<evidence type="ECO:0000313" key="2">
    <source>
        <dbReference type="EMBL" id="SEO26984.1"/>
    </source>
</evidence>
<dbReference type="InterPro" id="IPR025470">
    <property type="entry name" value="DUF4321"/>
</dbReference>
<feature type="transmembrane region" description="Helical" evidence="1">
    <location>
        <begin position="12"/>
        <end position="44"/>
    </location>
</feature>
<keyword evidence="3" id="KW-1185">Reference proteome</keyword>
<feature type="transmembrane region" description="Helical" evidence="1">
    <location>
        <begin position="64"/>
        <end position="87"/>
    </location>
</feature>
<evidence type="ECO:0000256" key="1">
    <source>
        <dbReference type="SAM" id="Phobius"/>
    </source>
</evidence>
<accession>A0A1H8NBJ7</accession>
<keyword evidence="1" id="KW-0472">Membrane</keyword>
<protein>
    <recommendedName>
        <fullName evidence="4">DUF4321 domain-containing protein</fullName>
    </recommendedName>
</protein>
<organism evidence="2 3">
    <name type="scientific">Propionispora vibrioides</name>
    <dbReference type="NCBI Taxonomy" id="112903"/>
    <lineage>
        <taxon>Bacteria</taxon>
        <taxon>Bacillati</taxon>
        <taxon>Bacillota</taxon>
        <taxon>Negativicutes</taxon>
        <taxon>Selenomonadales</taxon>
        <taxon>Sporomusaceae</taxon>
        <taxon>Propionispora</taxon>
    </lineage>
</organism>
<dbReference type="STRING" id="112903.SAMN04490178_10134"/>
<dbReference type="EMBL" id="FODY01000001">
    <property type="protein sequence ID" value="SEO26984.1"/>
    <property type="molecule type" value="Genomic_DNA"/>
</dbReference>
<sequence>MRNSRSKSFGVLALFLVTGAILGGILGEIIASTAIFSGIAPYLVKTFSIFGLPPIAINLYVIKFVFGFSLNPNLISILGLIIAALLFRRF</sequence>
<keyword evidence="1" id="KW-1133">Transmembrane helix</keyword>
<name>A0A1H8NBJ7_9FIRM</name>
<reference evidence="2 3" key="1">
    <citation type="submission" date="2016-10" db="EMBL/GenBank/DDBJ databases">
        <authorList>
            <person name="de Groot N.N."/>
        </authorList>
    </citation>
    <scope>NUCLEOTIDE SEQUENCE [LARGE SCALE GENOMIC DNA]</scope>
    <source>
        <strain evidence="2 3">DSM 13305</strain>
    </source>
</reference>
<dbReference type="Proteomes" id="UP000198847">
    <property type="component" value="Unassembled WGS sequence"/>
</dbReference>
<dbReference type="RefSeq" id="WP_091743376.1">
    <property type="nucleotide sequence ID" value="NZ_FODY01000001.1"/>
</dbReference>
<dbReference type="AlphaFoldDB" id="A0A1H8NBJ7"/>